<dbReference type="InterPro" id="IPR010071">
    <property type="entry name" value="AA_adenyl_dom"/>
</dbReference>
<dbReference type="InterPro" id="IPR001242">
    <property type="entry name" value="Condensation_dom"/>
</dbReference>
<dbReference type="GO" id="GO:0003824">
    <property type="term" value="F:catalytic activity"/>
    <property type="evidence" value="ECO:0007669"/>
    <property type="project" value="InterPro"/>
</dbReference>
<evidence type="ECO:0000256" key="2">
    <source>
        <dbReference type="ARBA" id="ARBA00006432"/>
    </source>
</evidence>
<dbReference type="Gene3D" id="3.30.300.30">
    <property type="match status" value="3"/>
</dbReference>
<dbReference type="PROSITE" id="PS00455">
    <property type="entry name" value="AMP_BINDING"/>
    <property type="match status" value="3"/>
</dbReference>
<dbReference type="FunFam" id="2.30.38.10:FF:000001">
    <property type="entry name" value="Non-ribosomal peptide synthetase PvdI"/>
    <property type="match status" value="3"/>
</dbReference>
<dbReference type="Pfam" id="PF00550">
    <property type="entry name" value="PP-binding"/>
    <property type="match status" value="3"/>
</dbReference>
<evidence type="ECO:0000259" key="7">
    <source>
        <dbReference type="PROSITE" id="PS50075"/>
    </source>
</evidence>
<evidence type="ECO:0000256" key="5">
    <source>
        <dbReference type="ARBA" id="ARBA00022737"/>
    </source>
</evidence>
<dbReference type="GO" id="GO:0005829">
    <property type="term" value="C:cytosol"/>
    <property type="evidence" value="ECO:0007669"/>
    <property type="project" value="TreeGrafter"/>
</dbReference>
<dbReference type="GO" id="GO:0031177">
    <property type="term" value="F:phosphopantetheine binding"/>
    <property type="evidence" value="ECO:0007669"/>
    <property type="project" value="InterPro"/>
</dbReference>
<name>W6AQD4_BACIU</name>
<protein>
    <submittedName>
        <fullName evidence="8">Locillomycin synthase B</fullName>
    </submittedName>
</protein>
<dbReference type="NCBIfam" id="TIGR01720">
    <property type="entry name" value="NRPS-para261"/>
    <property type="match status" value="1"/>
</dbReference>
<dbReference type="InterPro" id="IPR023213">
    <property type="entry name" value="CAT-like_dom_sf"/>
</dbReference>
<dbReference type="InterPro" id="IPR009081">
    <property type="entry name" value="PP-bd_ACP"/>
</dbReference>
<dbReference type="InterPro" id="IPR045851">
    <property type="entry name" value="AMP-bd_C_sf"/>
</dbReference>
<evidence type="ECO:0000256" key="6">
    <source>
        <dbReference type="ARBA" id="ARBA00023194"/>
    </source>
</evidence>
<dbReference type="Pfam" id="PF13193">
    <property type="entry name" value="AMP-binding_C"/>
    <property type="match status" value="3"/>
</dbReference>
<feature type="domain" description="Carrier" evidence="7">
    <location>
        <begin position="2298"/>
        <end position="2373"/>
    </location>
</feature>
<dbReference type="SUPFAM" id="SSF56801">
    <property type="entry name" value="Acetyl-CoA synthetase-like"/>
    <property type="match status" value="3"/>
</dbReference>
<comment type="cofactor">
    <cofactor evidence="1">
        <name>pantetheine 4'-phosphate</name>
        <dbReference type="ChEBI" id="CHEBI:47942"/>
    </cofactor>
</comment>
<keyword evidence="3" id="KW-0596">Phosphopantetheine</keyword>
<evidence type="ECO:0000313" key="8">
    <source>
        <dbReference type="EMBL" id="AHI59109.1"/>
    </source>
</evidence>
<dbReference type="FunFam" id="3.40.50.12780:FF:000012">
    <property type="entry name" value="Non-ribosomal peptide synthetase"/>
    <property type="match status" value="3"/>
</dbReference>
<dbReference type="Pfam" id="PF00501">
    <property type="entry name" value="AMP-binding"/>
    <property type="match status" value="3"/>
</dbReference>
<dbReference type="Pfam" id="PF00668">
    <property type="entry name" value="Condensation"/>
    <property type="match status" value="5"/>
</dbReference>
<dbReference type="PANTHER" id="PTHR45527:SF1">
    <property type="entry name" value="FATTY ACID SYNTHASE"/>
    <property type="match status" value="1"/>
</dbReference>
<dbReference type="InterPro" id="IPR036736">
    <property type="entry name" value="ACP-like_sf"/>
</dbReference>
<dbReference type="GO" id="GO:0017000">
    <property type="term" value="P:antibiotic biosynthetic process"/>
    <property type="evidence" value="ECO:0007669"/>
    <property type="project" value="UniProtKB-KW"/>
</dbReference>
<evidence type="ECO:0000256" key="4">
    <source>
        <dbReference type="ARBA" id="ARBA00022553"/>
    </source>
</evidence>
<keyword evidence="6" id="KW-0045">Antibiotic biosynthesis</keyword>
<dbReference type="SUPFAM" id="SSF47336">
    <property type="entry name" value="ACP-like"/>
    <property type="match status" value="3"/>
</dbReference>
<dbReference type="CDD" id="cd19531">
    <property type="entry name" value="LCL_NRPS-like"/>
    <property type="match status" value="2"/>
</dbReference>
<dbReference type="InterPro" id="IPR020806">
    <property type="entry name" value="PKS_PP-bd"/>
</dbReference>
<dbReference type="PROSITE" id="PS50075">
    <property type="entry name" value="CARRIER"/>
    <property type="match status" value="3"/>
</dbReference>
<dbReference type="NCBIfam" id="TIGR01733">
    <property type="entry name" value="AA-adenyl-dom"/>
    <property type="match status" value="3"/>
</dbReference>
<dbReference type="NCBIfam" id="NF003417">
    <property type="entry name" value="PRK04813.1"/>
    <property type="match status" value="3"/>
</dbReference>
<accession>W6AQD4</accession>
<keyword evidence="5" id="KW-0677">Repeat</keyword>
<dbReference type="CDD" id="cd19543">
    <property type="entry name" value="DCL_NRPS"/>
    <property type="match status" value="1"/>
</dbReference>
<dbReference type="Gene3D" id="1.10.1200.10">
    <property type="entry name" value="ACP-like"/>
    <property type="match status" value="3"/>
</dbReference>
<evidence type="ECO:0000256" key="1">
    <source>
        <dbReference type="ARBA" id="ARBA00001957"/>
    </source>
</evidence>
<dbReference type="EMBL" id="KF866134">
    <property type="protein sequence ID" value="AHI59109.1"/>
    <property type="molecule type" value="Genomic_DNA"/>
</dbReference>
<reference evidence="8" key="1">
    <citation type="journal article" date="2015" name="Appl. Environ. Microbiol.">
        <title>Nonribosomal peptide synthase gene clusters for lipopeptide biosynthesis in Bacillus subtilis 916 and their phenotypic functions.</title>
        <authorList>
            <person name="Luo C."/>
            <person name="Liu X."/>
            <person name="Zhou H."/>
            <person name="Wang X."/>
            <person name="Chen Z."/>
        </authorList>
    </citation>
    <scope>NUCLEOTIDE SEQUENCE</scope>
    <source>
        <strain evidence="8">916</strain>
    </source>
</reference>
<dbReference type="SUPFAM" id="SSF52777">
    <property type="entry name" value="CoA-dependent acyltransferases"/>
    <property type="match status" value="9"/>
</dbReference>
<evidence type="ECO:0000256" key="3">
    <source>
        <dbReference type="ARBA" id="ARBA00022450"/>
    </source>
</evidence>
<dbReference type="InterPro" id="IPR010060">
    <property type="entry name" value="NRPS_synth"/>
</dbReference>
<dbReference type="Gene3D" id="3.30.559.10">
    <property type="entry name" value="Chloramphenicol acetyltransferase-like domain"/>
    <property type="match status" value="4"/>
</dbReference>
<dbReference type="InterPro" id="IPR000873">
    <property type="entry name" value="AMP-dep_synth/lig_dom"/>
</dbReference>
<feature type="domain" description="Carrier" evidence="7">
    <location>
        <begin position="3331"/>
        <end position="3406"/>
    </location>
</feature>
<dbReference type="FunFam" id="3.30.300.30:FF:000010">
    <property type="entry name" value="Enterobactin synthetase component F"/>
    <property type="match status" value="3"/>
</dbReference>
<dbReference type="Gene3D" id="3.30.559.30">
    <property type="entry name" value="Nonribosomal peptide synthetase, condensation domain"/>
    <property type="match status" value="5"/>
</dbReference>
<feature type="domain" description="Carrier" evidence="7">
    <location>
        <begin position="777"/>
        <end position="851"/>
    </location>
</feature>
<sequence>MFKGIFKNGGWDMSVNKQEALLHKEEDSRRYWESLDIANEKKVELPHDFLKIEDYKKSTTSFSIEEALKQKMVVMTKGNDFPLFSVFLAALHIQLYKYTGKTESILGVPIYIANMQKNDIEFNKVLPYIKEVDKNSNVKSLIMQVRDRIIETYKHKDLNIDNMLKGLGLAENTLELTPVSMALNTLHSPDFVNYICDSPKNEITIYIIKKDNTLGFDLIYNANVFKKSTIEAFGNRFIMILQEIVHNVDVQIKDVEIITDEEKNQILNQFNERAIPFPKNKTIQELFEEEAAKQPDQIATVCKDTRLTYKELNEKANALARVLREKGIKPDSIVGLIVDRSVEMVVGMLGILKAGGAYLPIDPSYPPDRIDYMLKNSKSEIVVTKRSINDHLDYDVTKIYLDENFTYSKSHLNLEPINNAEHLAYVIYTSGSTGKPKGVPIHHRSVINISSWLGRICKINENKNVLQNTSISFDASVVEIISPLLSGGTLYITTENEKFNREKFREFVQKNQINIIQLVPSSLQEFILDGEKLESVNVLMSGGEALPQSIKQEIITLGYDLYNCYGPTETTVDSIAAKCDNSEYVVIGKPIDNTQVYIMNFDSQLQPVGIPGELCIGGEGVSKGYLNRPDLTVQKFVCNQFNPGTKLYKTGDMAKWKEDGTIEYLGRIDHQVKIRGFRIELGEIENKLLQFKEIKQAVVLSGDDDSIGKYLCAYIAGNKKIDTMQLRDSLKKSLPHYMVPSYFIQLEKIPTTPNGKLDRKALPKLNLEHLTNNGYEAPNNKKEQMLSQICCEVLGIKKIGMNNDFFELGGDSIKAIRINSKLQKYGYKLEVKEIFNNSNLKSIASKIKKNETIINQEPVTGDVPLTPIQHLFFKQNISNNHHWNQAVMLFREDGFQEDIIRMVFEQIVIHHDALRMQYKRDNNKIKQFNRGIEKASLVSIKTYDYLAVNYFEDEIKEKCNEIQSNIDLENGPLVKLALFKTSKGDHLLIAIHHLVVDGVSWRILLEDFSEGYSQVTRGENVKFQTKSNSFKEWAEYLQKQIKTPELLEEFQYWDEIEKIKVKPLPSDYSCSEEDNKFKYFKEVTIELSEEETEDLLKKANRAYNTEINDLLITSLGLTINEWTSEEQIILNLEGHGREILQGDIDINRTVGWFTAQFPLLISEKNISISDSLKRVKESLRRIPNKGVGYGLLKYMGPVNNWNNREPEIGFNYLGQFDDSIKEEIIKISKLSTGNNMSLEGKRINQIDINGMITKKKLSFTFLYNSKRYRDSTMSNLAVRYKKNLLDVIEHCKNKGSVEFTPSDYSDKRLTIEELDSLRETYEMHGNCKISDIYALSPMQEGMLFHSLMDQRSSAYFDQTSYLAIGHLDIELMQKSFDVLVSKYDILRTVIANKNLNNPRQIVMMERESRIFYKDLTNMNENDRSAFVKKFELADRKNVFNLSKDLLMRISILKVNKESYKVIWSTHHILTDGWSKWILMRDFFEIYANLKNGRHLDSNNVKQYVHYINWLQQQNSGKAKLYWDEYLKGYDTSMELPAITKTSKTRSNEYLPKEVQFKIDSKLITEVERISKLNKTTMNTVMQAIWGLLLQKYNNTNDSVFGSVVSGRNHRVGGIEDMVGLFINLIPVRIKCSESCTFEEILRETQRNALESEQYDYWPLADVQSLTDLKNQLITTKLTFQNYYIDEKLRNFDFLTELGYSVEHVSGVEQTNYDFNVKVVPSEEFNITFSFNGYVFDEETVTNIKNHFIRMMEIISEDPTVNISEIDITIDNERHQLLEEFNDTQADYDREKTLQELFEDQADKRPDHIAVKFRDHYLTYRELNEKSNQLARVLRQKGVTRHSIVGLMIENSLEMMVGILGVLKSGGAYLPIDPSHPEDRVHYMMKDAEIKVLVTTDEYAQKFQFEGTTIDISDPNIFTGDKTNVDIINQSGDLAYVIYTSGTTGRAKGVMVPHSGLINYCQAMIKKADITSNDETALLSSYAFDLGYTAVYTALISGITLHILSEDMYRDPDQLVEYAKTCTYLKMTPSLFSIMIHSEKIKSIAETGRLRLIILGGESVNKNDLKRFSSLDLNHSIRLINHYGPTESTIGCVAGEINLDQIDEFSNVIGKPLDNIQAYILDPHQNLVPVGVPGELYISGDGVAKGYVNNSELTEEKFIQSPFEPGKRMYKTGDLVKRLSDGRIEFIGRLDSQVKIRGYRIELGEIENVLLSHPEIKEAAVINRDNEAGEAYLTAYMAGNSVLDITEIRSYVKDLLPHYMVPVYFMVLDQMPLTKNGKVNREELPEPDSSSMASADYAAPENDVQETLASVWSDVLGVEKIGIHDNFFDLGGHSLKATILISKIHKYFDVEIPLSELFEFPTIKHISTYIEKSTKRIYRTIDPCEENEYYETSSAQKRMYMMQKMEKGTLYNMPMICELEGEIDEQKIESAFHKLVTRHDSLRTYFDQTDGEIVQKVQADNSFVIEKEYRTDLVAEDILQAFIRSFELEEAPLLRAKLIISKEKTYLLVDMHHIISDGVSIRILIKEFMKLYNGNELKPLRLQYKDFAAWQNRFLETDELKIQKQYWIQQFKDDIPVLNLPYDFERPLMKSYEGSIRTFHLDKAQSKSVRSIARETGSTMYMVMLTAFHILLSKYSGQEDIVIGTPIAGRAHVELQNMIGMFVNTLALRNKADRTLSFKEFLNTVKQNSILAYENQSYQFEELIDTVQVKRNTGRHPLFDVMFSMSSEELERDLITKNFRLKRLNTKSNISKFDLTLHVVENESTLLYSIEYCTKLFKEETIDRMIFHLNQILKTASDNLNILISSIDIMTEPEKVYFLETLNNTAREYPKEKTLHQLFEEQAEKSPNQTALVAEGHSLTYKELNEKANQAARVLRQKGVQPETVVGLMTERSSEMIIGLLGVLKAGGAYLPIDPAHPADRISTVLSDAKVDLLVTYGDIPHAMSFTGQVLNLKDRSIYQGEKTNLDVEMTSRHLAYVIYTSGSTGTPKGVMVEHQQVNNFIHGMVNETHLDSYKSILCVTTLSFDIFGLETLAPLTQGLTVVISSEAESREGKKLAALIEEHKVEVMQSTPTRLKMLMENDRFKHTMKNLKTLYVGGEALPETLWNEVKEYGLPVFNMYGPTETTIWSTVKRMGKTDSITIGKPIQNTQVYVLDRHNQLVPEGVLGELCIGGDGVARGYFNREELTKEKFVPNPFILGERMYKTGDLVRWLPDGELEYGGRIDHQVKIRGFRIELGEIETQLVSYPKVKEAVVAAKEDEQNQKYLCAYVVSDETLDKARLKAYMKEHLPDYMIPSYLMEIDTIPLTNNGKVNRSALPTPDVNGLISGDYEAPQTVLQETLVTIWREVLGVENIGIHDNFFDLGGHSLKATVVMSDIRRHLQIEVPLKEIFTRPTIFELSGYIEQRAVNVYETIEPCEEREFYEASSAQKRMYSIQQLDKISTAYNMPSIFELKGEVDRNRIETVFQQLIDRHEALRTSFETVDGEIFQKNWFNVEFQLISRELPETDVADIAKTFIQPFELDQAPLFRAELATVSGKQYLMIDMHHIISDGVSISLLLKEFTKLYNGESLEPLRIQYKDFAQWQNAYLRSGSLDKQAAYWKKQFEGTVPVLHLPYDYERPSIQSFEGDSVHFTLDKEMTEGLRGLAKEEGATLHMVLLSAFNILLSKYSGQEDIVVGVPVAGRPHADLRNMIGMFVNTLAVRNHPDKEKTFKELLKEVKENSLQAYDNQNYQLEELIENIAIKRDISRNPLFDVIFNLNNIEYEVDLTLDGIELKQVNLENDLSRVDLSLVGFESGSEIHLKLVYSTKLFKKPTIKRAIEDLNTILTKVLKDSSIILGDIQLLNKDEEKYILNEKNKVSDLRNVEFSF</sequence>
<dbReference type="CDD" id="cd05930">
    <property type="entry name" value="A_NRPS"/>
    <property type="match status" value="1"/>
</dbReference>
<dbReference type="GO" id="GO:0008610">
    <property type="term" value="P:lipid biosynthetic process"/>
    <property type="evidence" value="ECO:0007669"/>
    <property type="project" value="UniProtKB-ARBA"/>
</dbReference>
<comment type="similarity">
    <text evidence="2">Belongs to the ATP-dependent AMP-binding enzyme family.</text>
</comment>
<dbReference type="FunFam" id="1.10.1200.10:FF:000005">
    <property type="entry name" value="Nonribosomal peptide synthetase 1"/>
    <property type="match status" value="2"/>
</dbReference>
<dbReference type="InterPro" id="IPR020845">
    <property type="entry name" value="AMP-binding_CS"/>
</dbReference>
<dbReference type="SMART" id="SM00823">
    <property type="entry name" value="PKS_PP"/>
    <property type="match status" value="2"/>
</dbReference>
<dbReference type="GO" id="GO:0044550">
    <property type="term" value="P:secondary metabolite biosynthetic process"/>
    <property type="evidence" value="ECO:0007669"/>
    <property type="project" value="UniProtKB-ARBA"/>
</dbReference>
<dbReference type="InterPro" id="IPR025110">
    <property type="entry name" value="AMP-bd_C"/>
</dbReference>
<dbReference type="FunFam" id="3.40.50.980:FF:000001">
    <property type="entry name" value="Non-ribosomal peptide synthetase"/>
    <property type="match status" value="3"/>
</dbReference>
<dbReference type="GO" id="GO:0043041">
    <property type="term" value="P:amino acid activation for nonribosomal peptide biosynthetic process"/>
    <property type="evidence" value="ECO:0007669"/>
    <property type="project" value="TreeGrafter"/>
</dbReference>
<dbReference type="Gene3D" id="2.30.38.10">
    <property type="entry name" value="Luciferase, Domain 3"/>
    <property type="match status" value="3"/>
</dbReference>
<gene>
    <name evidence="8" type="primary">locB</name>
</gene>
<dbReference type="PANTHER" id="PTHR45527">
    <property type="entry name" value="NONRIBOSOMAL PEPTIDE SYNTHETASE"/>
    <property type="match status" value="1"/>
</dbReference>
<dbReference type="FunFam" id="3.30.559.30:FF:000001">
    <property type="entry name" value="Non-ribosomal peptide synthetase"/>
    <property type="match status" value="1"/>
</dbReference>
<organism evidence="8">
    <name type="scientific">Bacillus subtilis</name>
    <dbReference type="NCBI Taxonomy" id="1423"/>
    <lineage>
        <taxon>Bacteria</taxon>
        <taxon>Bacillati</taxon>
        <taxon>Bacillota</taxon>
        <taxon>Bacilli</taxon>
        <taxon>Bacillales</taxon>
        <taxon>Bacillaceae</taxon>
        <taxon>Bacillus</taxon>
    </lineage>
</organism>
<dbReference type="Gene3D" id="3.40.50.980">
    <property type="match status" value="6"/>
</dbReference>
<keyword evidence="4" id="KW-0597">Phosphoprotein</keyword>
<dbReference type="CDD" id="cd19534">
    <property type="entry name" value="E_NRPS"/>
    <property type="match status" value="1"/>
</dbReference>
<proteinExistence type="inferred from homology"/>